<keyword evidence="2" id="KW-1003">Cell membrane</keyword>
<dbReference type="PATRIC" id="fig|1134406.4.peg.529"/>
<dbReference type="InterPro" id="IPR029151">
    <property type="entry name" value="Sensor-like_sf"/>
</dbReference>
<dbReference type="SUPFAM" id="SSF103190">
    <property type="entry name" value="Sensory domain-like"/>
    <property type="match status" value="1"/>
</dbReference>
<dbReference type="PANTHER" id="PTHR32089:SF112">
    <property type="entry name" value="LYSOZYME-LIKE PROTEIN-RELATED"/>
    <property type="match status" value="1"/>
</dbReference>
<evidence type="ECO:0000256" key="3">
    <source>
        <dbReference type="ARBA" id="ARBA00022500"/>
    </source>
</evidence>
<dbReference type="Pfam" id="PF00015">
    <property type="entry name" value="MCPsignal"/>
    <property type="match status" value="1"/>
</dbReference>
<comment type="similarity">
    <text evidence="8">Belongs to the methyl-accepting chemotaxis (MCP) protein family.</text>
</comment>
<evidence type="ECO:0000256" key="6">
    <source>
        <dbReference type="ARBA" id="ARBA00023136"/>
    </source>
</evidence>
<keyword evidence="3" id="KW-0145">Chemotaxis</keyword>
<dbReference type="Gene3D" id="3.30.450.20">
    <property type="entry name" value="PAS domain"/>
    <property type="match status" value="1"/>
</dbReference>
<evidence type="ECO:0000256" key="5">
    <source>
        <dbReference type="ARBA" id="ARBA00022989"/>
    </source>
</evidence>
<protein>
    <recommendedName>
        <fullName evidence="16">Chemotaxis protein</fullName>
    </recommendedName>
</protein>
<dbReference type="InterPro" id="IPR004089">
    <property type="entry name" value="MCPsignal_dom"/>
</dbReference>
<keyword evidence="15" id="KW-1185">Reference proteome</keyword>
<evidence type="ECO:0000256" key="7">
    <source>
        <dbReference type="ARBA" id="ARBA00023224"/>
    </source>
</evidence>
<reference evidence="14 15" key="1">
    <citation type="submission" date="2015-07" db="EMBL/GenBank/DDBJ databases">
        <title>Genome sequence of Ornatilinea apprima DSM 23815.</title>
        <authorList>
            <person name="Hemp J."/>
            <person name="Ward L.M."/>
            <person name="Pace L.A."/>
            <person name="Fischer W.W."/>
        </authorList>
    </citation>
    <scope>NUCLEOTIDE SEQUENCE [LARGE SCALE GENOMIC DNA]</scope>
    <source>
        <strain evidence="14 15">P3M-1</strain>
    </source>
</reference>
<dbReference type="Gene3D" id="6.10.340.10">
    <property type="match status" value="1"/>
</dbReference>
<dbReference type="SUPFAM" id="SSF158472">
    <property type="entry name" value="HAMP domain-like"/>
    <property type="match status" value="1"/>
</dbReference>
<feature type="domain" description="HAMP" evidence="13">
    <location>
        <begin position="320"/>
        <end position="372"/>
    </location>
</feature>
<keyword evidence="5 11" id="KW-1133">Transmembrane helix</keyword>
<evidence type="ECO:0000256" key="10">
    <source>
        <dbReference type="SAM" id="MobiDB-lite"/>
    </source>
</evidence>
<comment type="subcellular location">
    <subcellularLocation>
        <location evidence="1">Cell membrane</location>
        <topology evidence="1">Multi-pass membrane protein</topology>
    </subcellularLocation>
</comment>
<dbReference type="InterPro" id="IPR003660">
    <property type="entry name" value="HAMP_dom"/>
</dbReference>
<keyword evidence="4 11" id="KW-0812">Transmembrane</keyword>
<evidence type="ECO:0000313" key="14">
    <source>
        <dbReference type="EMBL" id="KPL71448.1"/>
    </source>
</evidence>
<dbReference type="CDD" id="cd11386">
    <property type="entry name" value="MCP_signal"/>
    <property type="match status" value="1"/>
</dbReference>
<dbReference type="GO" id="GO:0006935">
    <property type="term" value="P:chemotaxis"/>
    <property type="evidence" value="ECO:0007669"/>
    <property type="project" value="UniProtKB-KW"/>
</dbReference>
<dbReference type="PROSITE" id="PS50111">
    <property type="entry name" value="CHEMOTAXIS_TRANSDUC_2"/>
    <property type="match status" value="1"/>
</dbReference>
<proteinExistence type="inferred from homology"/>
<dbReference type="CDD" id="cd12914">
    <property type="entry name" value="PDC1_DGC_like"/>
    <property type="match status" value="1"/>
</dbReference>
<keyword evidence="6 11" id="KW-0472">Membrane</keyword>
<evidence type="ECO:0000259" key="12">
    <source>
        <dbReference type="PROSITE" id="PS50111"/>
    </source>
</evidence>
<dbReference type="SUPFAM" id="SSF58104">
    <property type="entry name" value="Methyl-accepting chemotaxis protein (MCP) signaling domain"/>
    <property type="match status" value="2"/>
</dbReference>
<feature type="compositionally biased region" description="Polar residues" evidence="10">
    <location>
        <begin position="509"/>
        <end position="523"/>
    </location>
</feature>
<dbReference type="Pfam" id="PF02743">
    <property type="entry name" value="dCache_1"/>
    <property type="match status" value="1"/>
</dbReference>
<evidence type="ECO:0000256" key="1">
    <source>
        <dbReference type="ARBA" id="ARBA00004651"/>
    </source>
</evidence>
<evidence type="ECO:0000256" key="2">
    <source>
        <dbReference type="ARBA" id="ARBA00022475"/>
    </source>
</evidence>
<keyword evidence="7 9" id="KW-0807">Transducer</keyword>
<dbReference type="STRING" id="1134406.ADN00_17330"/>
<accession>A0A0P6X8E8</accession>
<evidence type="ECO:0000259" key="13">
    <source>
        <dbReference type="PROSITE" id="PS50885"/>
    </source>
</evidence>
<evidence type="ECO:0000256" key="9">
    <source>
        <dbReference type="PROSITE-ProRule" id="PRU00284"/>
    </source>
</evidence>
<evidence type="ECO:0008006" key="16">
    <source>
        <dbReference type="Google" id="ProtNLM"/>
    </source>
</evidence>
<dbReference type="PANTHER" id="PTHR32089">
    <property type="entry name" value="METHYL-ACCEPTING CHEMOTAXIS PROTEIN MCPB"/>
    <property type="match status" value="1"/>
</dbReference>
<feature type="domain" description="Methyl-accepting transducer" evidence="12">
    <location>
        <begin position="458"/>
        <end position="715"/>
    </location>
</feature>
<dbReference type="SMART" id="SM00283">
    <property type="entry name" value="MA"/>
    <property type="match status" value="1"/>
</dbReference>
<dbReference type="GO" id="GO:0005886">
    <property type="term" value="C:plasma membrane"/>
    <property type="evidence" value="ECO:0007669"/>
    <property type="project" value="UniProtKB-SubCell"/>
</dbReference>
<evidence type="ECO:0000256" key="11">
    <source>
        <dbReference type="SAM" id="Phobius"/>
    </source>
</evidence>
<dbReference type="InterPro" id="IPR033479">
    <property type="entry name" value="dCache_1"/>
</dbReference>
<sequence length="773" mass="81818">MNGMNKSGNFWSRLGLGRSLSAKLIAYFLLVALIPTLAVSITSIILASNAFEQNVRDDLSRSLNVQVGLIETWAQERQQDIQTLALTSRVQTMDRQKVKEVLDEFRQKWSVFEDLYVTDLSGKTIYITSGENVDLSDRDYIQSALKGNVVISDALVSRATGNIIVAVAAPLESNGKMVGVVGGTVPVSLVATQFANARLGETGEVYLVNEQGFMITAPRHSGYLKENGLVEARPELEYQVTSLAGQKVVKQETGVDMYTNYRDAQVVGAYHWIPSIQWGIIAEQEISEAMAASNTLRNINIGIALAAAILVVAAAFFVGRGIANPITRMTRVAASLAAGDIDQEITHTGQDEIGQLADAFRGMIGYQREMAETANEIAQSNLAVEAKPASERDVMGNAFQQMIINLRGTVLSVIENADQVSLASAQLAAASNQASAAVNQIATTIQQVAKGTGQQSEAASVTAASMEQMRRSIDGVAKGAQEQAEAVSRAAEITASLSRSLEELSRASQNSAQGGSEALQASQNGSTVVENTIASIQSIRSTVGQSADKVREMGERSAQIGMIVETIDDIASQTNLLALNAAIEAARAGEHGKGFAVVADEVRKLAERSSTATKEIAGLIKGIQNTVSEAVSAMDRGISEIENGVQTANEAGSALSSIMETAEKVSKESAAAVAVAQKATQDSNELVNAMDTVSAVVEENTAATEEMAAGSNEVSQSIENIASVSEENSASVEEVSASTEEMSAQVEEVTASAQSLAEMSDALNNLMKKFKLN</sequence>
<comment type="caution">
    <text evidence="14">The sequence shown here is derived from an EMBL/GenBank/DDBJ whole genome shotgun (WGS) entry which is preliminary data.</text>
</comment>
<feature type="transmembrane region" description="Helical" evidence="11">
    <location>
        <begin position="299"/>
        <end position="319"/>
    </location>
</feature>
<dbReference type="PROSITE" id="PS50885">
    <property type="entry name" value="HAMP"/>
    <property type="match status" value="1"/>
</dbReference>
<dbReference type="Pfam" id="PF00672">
    <property type="entry name" value="HAMP"/>
    <property type="match status" value="1"/>
</dbReference>
<dbReference type="AlphaFoldDB" id="A0A0P6X8E8"/>
<organism evidence="14 15">
    <name type="scientific">Ornatilinea apprima</name>
    <dbReference type="NCBI Taxonomy" id="1134406"/>
    <lineage>
        <taxon>Bacteria</taxon>
        <taxon>Bacillati</taxon>
        <taxon>Chloroflexota</taxon>
        <taxon>Anaerolineae</taxon>
        <taxon>Anaerolineales</taxon>
        <taxon>Anaerolineaceae</taxon>
        <taxon>Ornatilinea</taxon>
    </lineage>
</organism>
<name>A0A0P6X8E8_9CHLR</name>
<evidence type="ECO:0000313" key="15">
    <source>
        <dbReference type="Proteomes" id="UP000050417"/>
    </source>
</evidence>
<evidence type="ECO:0000256" key="4">
    <source>
        <dbReference type="ARBA" id="ARBA00022692"/>
    </source>
</evidence>
<dbReference type="Gene3D" id="1.10.287.950">
    <property type="entry name" value="Methyl-accepting chemotaxis protein"/>
    <property type="match status" value="1"/>
</dbReference>
<feature type="transmembrane region" description="Helical" evidence="11">
    <location>
        <begin position="24"/>
        <end position="47"/>
    </location>
</feature>
<gene>
    <name evidence="14" type="ORF">ADN00_17330</name>
</gene>
<dbReference type="Proteomes" id="UP000050417">
    <property type="component" value="Unassembled WGS sequence"/>
</dbReference>
<dbReference type="GO" id="GO:0007165">
    <property type="term" value="P:signal transduction"/>
    <property type="evidence" value="ECO:0007669"/>
    <property type="project" value="UniProtKB-KW"/>
</dbReference>
<dbReference type="SMART" id="SM00304">
    <property type="entry name" value="HAMP"/>
    <property type="match status" value="2"/>
</dbReference>
<dbReference type="EMBL" id="LGCL01000041">
    <property type="protein sequence ID" value="KPL71448.1"/>
    <property type="molecule type" value="Genomic_DNA"/>
</dbReference>
<dbReference type="CDD" id="cd06225">
    <property type="entry name" value="HAMP"/>
    <property type="match status" value="1"/>
</dbReference>
<feature type="region of interest" description="Disordered" evidence="10">
    <location>
        <begin position="504"/>
        <end position="523"/>
    </location>
</feature>
<evidence type="ECO:0000256" key="8">
    <source>
        <dbReference type="ARBA" id="ARBA00029447"/>
    </source>
</evidence>